<gene>
    <name evidence="1" type="ORF">L596_023765</name>
</gene>
<evidence type="ECO:0000313" key="1">
    <source>
        <dbReference type="EMBL" id="TKR67645.1"/>
    </source>
</evidence>
<dbReference type="EMBL" id="AZBU02000008">
    <property type="protein sequence ID" value="TKR67645.1"/>
    <property type="molecule type" value="Genomic_DNA"/>
</dbReference>
<dbReference type="AlphaFoldDB" id="A0A4V5ZZI7"/>
<protein>
    <submittedName>
        <fullName evidence="1">Uncharacterized protein</fullName>
    </submittedName>
</protein>
<reference evidence="1 2" key="2">
    <citation type="journal article" date="2019" name="G3 (Bethesda)">
        <title>Hybrid Assembly of the Genome of the Entomopathogenic Nematode Steinernema carpocapsae Identifies the X-Chromosome.</title>
        <authorList>
            <person name="Serra L."/>
            <person name="Macchietto M."/>
            <person name="Macias-Munoz A."/>
            <person name="McGill C.J."/>
            <person name="Rodriguez I.M."/>
            <person name="Rodriguez B."/>
            <person name="Murad R."/>
            <person name="Mortazavi A."/>
        </authorList>
    </citation>
    <scope>NUCLEOTIDE SEQUENCE [LARGE SCALE GENOMIC DNA]</scope>
    <source>
        <strain evidence="1 2">ALL</strain>
    </source>
</reference>
<reference evidence="1 2" key="1">
    <citation type="journal article" date="2015" name="Genome Biol.">
        <title>Comparative genomics of Steinernema reveals deeply conserved gene regulatory networks.</title>
        <authorList>
            <person name="Dillman A.R."/>
            <person name="Macchietto M."/>
            <person name="Porter C.F."/>
            <person name="Rogers A."/>
            <person name="Williams B."/>
            <person name="Antoshechkin I."/>
            <person name="Lee M.M."/>
            <person name="Goodwin Z."/>
            <person name="Lu X."/>
            <person name="Lewis E.E."/>
            <person name="Goodrich-Blair H."/>
            <person name="Stock S.P."/>
            <person name="Adams B.J."/>
            <person name="Sternberg P.W."/>
            <person name="Mortazavi A."/>
        </authorList>
    </citation>
    <scope>NUCLEOTIDE SEQUENCE [LARGE SCALE GENOMIC DNA]</scope>
    <source>
        <strain evidence="1 2">ALL</strain>
    </source>
</reference>
<dbReference type="Proteomes" id="UP000298663">
    <property type="component" value="Unassembled WGS sequence"/>
</dbReference>
<proteinExistence type="predicted"/>
<accession>A0A4V5ZZI7</accession>
<organism evidence="1 2">
    <name type="scientific">Steinernema carpocapsae</name>
    <name type="common">Entomopathogenic nematode</name>
    <dbReference type="NCBI Taxonomy" id="34508"/>
    <lineage>
        <taxon>Eukaryota</taxon>
        <taxon>Metazoa</taxon>
        <taxon>Ecdysozoa</taxon>
        <taxon>Nematoda</taxon>
        <taxon>Chromadorea</taxon>
        <taxon>Rhabditida</taxon>
        <taxon>Tylenchina</taxon>
        <taxon>Panagrolaimomorpha</taxon>
        <taxon>Strongyloidoidea</taxon>
        <taxon>Steinernematidae</taxon>
        <taxon>Steinernema</taxon>
    </lineage>
</organism>
<comment type="caution">
    <text evidence="1">The sequence shown here is derived from an EMBL/GenBank/DDBJ whole genome shotgun (WGS) entry which is preliminary data.</text>
</comment>
<evidence type="ECO:0000313" key="2">
    <source>
        <dbReference type="Proteomes" id="UP000298663"/>
    </source>
</evidence>
<name>A0A4V5ZZI7_STECR</name>
<sequence length="70" mass="7922">MFNYMKHVGTTKTEIAPISIAKYLISFTAIGSGRSDGEYFWDVEDLRTPLKKPAVFDSLTLGIRDRSYSD</sequence>
<keyword evidence="2" id="KW-1185">Reference proteome</keyword>